<dbReference type="EMBL" id="CABVMM010000002">
    <property type="protein sequence ID" value="VVU99201.1"/>
    <property type="molecule type" value="Genomic_DNA"/>
</dbReference>
<accession>A0AC61Y3Z0</accession>
<gene>
    <name evidence="1" type="ORF">FVB9532_00453</name>
</gene>
<name>A0AC61Y3Z0_9FLAO</name>
<reference evidence="1" key="1">
    <citation type="submission" date="2019-09" db="EMBL/GenBank/DDBJ databases">
        <authorList>
            <person name="Rodrigo-Torres L."/>
            <person name="Arahal R. D."/>
            <person name="Lucena T."/>
        </authorList>
    </citation>
    <scope>NUCLEOTIDE SEQUENCE</scope>
    <source>
        <strain evidence="1">ISS653</strain>
    </source>
</reference>
<evidence type="ECO:0000313" key="1">
    <source>
        <dbReference type="EMBL" id="VVU99201.1"/>
    </source>
</evidence>
<organism evidence="1 2">
    <name type="scientific">Mesonia oceanica</name>
    <dbReference type="NCBI Taxonomy" id="2687242"/>
    <lineage>
        <taxon>Bacteria</taxon>
        <taxon>Pseudomonadati</taxon>
        <taxon>Bacteroidota</taxon>
        <taxon>Flavobacteriia</taxon>
        <taxon>Flavobacteriales</taxon>
        <taxon>Flavobacteriaceae</taxon>
        <taxon>Mesonia</taxon>
    </lineage>
</organism>
<sequence length="220" mass="24261">MNQGLVNLTIYAYTDVAFSSSAGSYKTLINPESYSHQHGVSFSETKSVAEGAGNAPKFNTVQSEKVSFTMYIDGTGIKNNIGSIAKEITSLKKVVYQYEGSIHRTKYLKLSFGALVFYCNLESMQIHYTMFSSSGEPLRAKIDFSFVGYTNPALLSANANKQSPDMNHIKTITATSSLPNLCEEVYKNANLYEQVAKLNDLDSFRGLTPGLELAFPQLKQ</sequence>
<proteinExistence type="predicted"/>
<dbReference type="Proteomes" id="UP000356253">
    <property type="component" value="Unassembled WGS sequence"/>
</dbReference>
<keyword evidence="2" id="KW-1185">Reference proteome</keyword>
<evidence type="ECO:0000313" key="2">
    <source>
        <dbReference type="Proteomes" id="UP000356253"/>
    </source>
</evidence>
<comment type="caution">
    <text evidence="1">The sequence shown here is derived from an EMBL/GenBank/DDBJ whole genome shotgun (WGS) entry which is preliminary data.</text>
</comment>
<protein>
    <submittedName>
        <fullName evidence="1">Uncharacterized protein</fullName>
    </submittedName>
</protein>